<dbReference type="InterPro" id="IPR051532">
    <property type="entry name" value="Ester_Hydrolysis_Enzymes"/>
</dbReference>
<dbReference type="InterPro" id="IPR013830">
    <property type="entry name" value="SGNH_hydro"/>
</dbReference>
<accession>A0A939JCA3</accession>
<dbReference type="Gene3D" id="3.40.50.1110">
    <property type="entry name" value="SGNH hydrolase"/>
    <property type="match status" value="1"/>
</dbReference>
<evidence type="ECO:0000313" key="2">
    <source>
        <dbReference type="EMBL" id="MBO0357102.1"/>
    </source>
</evidence>
<dbReference type="Proteomes" id="UP000664144">
    <property type="component" value="Unassembled WGS sequence"/>
</dbReference>
<evidence type="ECO:0000313" key="3">
    <source>
        <dbReference type="Proteomes" id="UP000664144"/>
    </source>
</evidence>
<organism evidence="2 3">
    <name type="scientific">Hymenobacter telluris</name>
    <dbReference type="NCBI Taxonomy" id="2816474"/>
    <lineage>
        <taxon>Bacteria</taxon>
        <taxon>Pseudomonadati</taxon>
        <taxon>Bacteroidota</taxon>
        <taxon>Cytophagia</taxon>
        <taxon>Cytophagales</taxon>
        <taxon>Hymenobacteraceae</taxon>
        <taxon>Hymenobacter</taxon>
    </lineage>
</organism>
<dbReference type="AlphaFoldDB" id="A0A939JCA3"/>
<comment type="caution">
    <text evidence="2">The sequence shown here is derived from an EMBL/GenBank/DDBJ whole genome shotgun (WGS) entry which is preliminary data.</text>
</comment>
<proteinExistence type="predicted"/>
<name>A0A939JCA3_9BACT</name>
<dbReference type="GO" id="GO:0004622">
    <property type="term" value="F:phosphatidylcholine lysophospholipase activity"/>
    <property type="evidence" value="ECO:0007669"/>
    <property type="project" value="TreeGrafter"/>
</dbReference>
<sequence length="206" mass="23509">MQWYQEEIRQLEAREVTDTTLPKVVFYGSSSFTLWRELERSFPQIQAINLGFGGSTLAACAWFFKRVVPRHRPAMVVLYAGDNDLGDGRTPEEVVLFYENLVAAIRSSLGNIPVCFISIKLSVARLHLRGSIEYANDCINRLVTHQGPPLSFLDLYYPMLDERGNPQPALFEPDGLHLSAQGYALWQQEISIHLKHILRPHSYPHQ</sequence>
<evidence type="ECO:0000259" key="1">
    <source>
        <dbReference type="Pfam" id="PF13472"/>
    </source>
</evidence>
<gene>
    <name evidence="2" type="ORF">J0X19_04015</name>
</gene>
<dbReference type="InterPro" id="IPR036514">
    <property type="entry name" value="SGNH_hydro_sf"/>
</dbReference>
<dbReference type="EMBL" id="JAFLQZ010000002">
    <property type="protein sequence ID" value="MBO0357102.1"/>
    <property type="molecule type" value="Genomic_DNA"/>
</dbReference>
<feature type="domain" description="SGNH hydrolase-type esterase" evidence="1">
    <location>
        <begin position="35"/>
        <end position="185"/>
    </location>
</feature>
<reference evidence="2" key="1">
    <citation type="submission" date="2021-03" db="EMBL/GenBank/DDBJ databases">
        <authorList>
            <person name="Kim M.K."/>
        </authorList>
    </citation>
    <scope>NUCLEOTIDE SEQUENCE</scope>
    <source>
        <strain evidence="2">BT186</strain>
    </source>
</reference>
<dbReference type="PANTHER" id="PTHR30383:SF5">
    <property type="entry name" value="SGNH HYDROLASE-TYPE ESTERASE DOMAIN-CONTAINING PROTEIN"/>
    <property type="match status" value="1"/>
</dbReference>
<keyword evidence="3" id="KW-1185">Reference proteome</keyword>
<dbReference type="Pfam" id="PF13472">
    <property type="entry name" value="Lipase_GDSL_2"/>
    <property type="match status" value="1"/>
</dbReference>
<dbReference type="PANTHER" id="PTHR30383">
    <property type="entry name" value="THIOESTERASE 1/PROTEASE 1/LYSOPHOSPHOLIPASE L1"/>
    <property type="match status" value="1"/>
</dbReference>
<dbReference type="SUPFAM" id="SSF52266">
    <property type="entry name" value="SGNH hydrolase"/>
    <property type="match status" value="1"/>
</dbReference>
<protein>
    <submittedName>
        <fullName evidence="2">GDSL family lipase</fullName>
    </submittedName>
</protein>